<dbReference type="EMBL" id="JARQWQ010000047">
    <property type="protein sequence ID" value="KAK2557886.1"/>
    <property type="molecule type" value="Genomic_DNA"/>
</dbReference>
<dbReference type="InterPro" id="IPR002833">
    <property type="entry name" value="PTH2"/>
</dbReference>
<dbReference type="InterPro" id="IPR023476">
    <property type="entry name" value="Pep_tRNA_hydro_II_dom_sf"/>
</dbReference>
<dbReference type="Pfam" id="PF01981">
    <property type="entry name" value="PTH2"/>
    <property type="match status" value="1"/>
</dbReference>
<evidence type="ECO:0000256" key="3">
    <source>
        <dbReference type="ARBA" id="ARBA00048707"/>
    </source>
</evidence>
<comment type="caution">
    <text evidence="4">The sequence shown here is derived from an EMBL/GenBank/DDBJ whole genome shotgun (WGS) entry which is preliminary data.</text>
</comment>
<gene>
    <name evidence="4" type="ORF">P5673_019866</name>
</gene>
<dbReference type="PANTHER" id="PTHR46194">
    <property type="entry name" value="PEPTIDYL-TRNA HYDROLASE PTRHD1-RELATED"/>
    <property type="match status" value="1"/>
</dbReference>
<organism evidence="4 5">
    <name type="scientific">Acropora cervicornis</name>
    <name type="common">Staghorn coral</name>
    <dbReference type="NCBI Taxonomy" id="6130"/>
    <lineage>
        <taxon>Eukaryota</taxon>
        <taxon>Metazoa</taxon>
        <taxon>Cnidaria</taxon>
        <taxon>Anthozoa</taxon>
        <taxon>Hexacorallia</taxon>
        <taxon>Scleractinia</taxon>
        <taxon>Astrocoeniina</taxon>
        <taxon>Acroporidae</taxon>
        <taxon>Acropora</taxon>
    </lineage>
</organism>
<accession>A0AAD9QBK7</accession>
<evidence type="ECO:0000313" key="4">
    <source>
        <dbReference type="EMBL" id="KAK2557886.1"/>
    </source>
</evidence>
<keyword evidence="2 4" id="KW-0378">Hydrolase</keyword>
<evidence type="ECO:0000256" key="2">
    <source>
        <dbReference type="ARBA" id="ARBA00022801"/>
    </source>
</evidence>
<proteinExistence type="predicted"/>
<dbReference type="InterPro" id="IPR042237">
    <property type="entry name" value="PTRHD1"/>
</dbReference>
<dbReference type="AlphaFoldDB" id="A0AAD9QBK7"/>
<dbReference type="EC" id="3.1.1.29" evidence="1"/>
<reference evidence="4" key="2">
    <citation type="journal article" date="2023" name="Science">
        <title>Genomic signatures of disease resistance in endangered staghorn corals.</title>
        <authorList>
            <person name="Vollmer S.V."/>
            <person name="Selwyn J.D."/>
            <person name="Despard B.A."/>
            <person name="Roesel C.L."/>
        </authorList>
    </citation>
    <scope>NUCLEOTIDE SEQUENCE</scope>
    <source>
        <strain evidence="4">K2</strain>
    </source>
</reference>
<dbReference type="Gene3D" id="3.40.1490.10">
    <property type="entry name" value="Bit1"/>
    <property type="match status" value="1"/>
</dbReference>
<dbReference type="Proteomes" id="UP001249851">
    <property type="component" value="Unassembled WGS sequence"/>
</dbReference>
<keyword evidence="5" id="KW-1185">Reference proteome</keyword>
<sequence>MTSNQLVQYVVVRGDLLRLLSWPTGAVIAQACHASTAALWSHRNDPNTIAYTNELDDMHKVVLEAPSQDGLEELSKSLSANQIDHKLWIEQPEGYPTCLATKPYPKATLRPFFKELKLFK</sequence>
<evidence type="ECO:0000256" key="1">
    <source>
        <dbReference type="ARBA" id="ARBA00013260"/>
    </source>
</evidence>
<dbReference type="GO" id="GO:0004045">
    <property type="term" value="F:peptidyl-tRNA hydrolase activity"/>
    <property type="evidence" value="ECO:0007669"/>
    <property type="project" value="UniProtKB-EC"/>
</dbReference>
<reference evidence="4" key="1">
    <citation type="journal article" date="2023" name="G3 (Bethesda)">
        <title>Whole genome assembly and annotation of the endangered Caribbean coral Acropora cervicornis.</title>
        <authorList>
            <person name="Selwyn J.D."/>
            <person name="Vollmer S.V."/>
        </authorList>
    </citation>
    <scope>NUCLEOTIDE SEQUENCE</scope>
    <source>
        <strain evidence="4">K2</strain>
    </source>
</reference>
<evidence type="ECO:0000313" key="5">
    <source>
        <dbReference type="Proteomes" id="UP001249851"/>
    </source>
</evidence>
<dbReference type="SUPFAM" id="SSF102462">
    <property type="entry name" value="Peptidyl-tRNA hydrolase II"/>
    <property type="match status" value="1"/>
</dbReference>
<comment type="catalytic activity">
    <reaction evidence="3">
        <text>an N-acyl-L-alpha-aminoacyl-tRNA + H2O = an N-acyl-L-amino acid + a tRNA + H(+)</text>
        <dbReference type="Rhea" id="RHEA:54448"/>
        <dbReference type="Rhea" id="RHEA-COMP:10123"/>
        <dbReference type="Rhea" id="RHEA-COMP:13883"/>
        <dbReference type="ChEBI" id="CHEBI:15377"/>
        <dbReference type="ChEBI" id="CHEBI:15378"/>
        <dbReference type="ChEBI" id="CHEBI:59874"/>
        <dbReference type="ChEBI" id="CHEBI:78442"/>
        <dbReference type="ChEBI" id="CHEBI:138191"/>
        <dbReference type="EC" id="3.1.1.29"/>
    </reaction>
</comment>
<dbReference type="CDD" id="cd02429">
    <property type="entry name" value="PTH2_like"/>
    <property type="match status" value="1"/>
</dbReference>
<protein>
    <recommendedName>
        <fullName evidence="1">peptidyl-tRNA hydrolase</fullName>
        <ecNumber evidence="1">3.1.1.29</ecNumber>
    </recommendedName>
</protein>
<dbReference type="PANTHER" id="PTHR46194:SF1">
    <property type="entry name" value="PEPTIDYL-TRNA HYDROLASE PTRHD1-RELATED"/>
    <property type="match status" value="1"/>
</dbReference>
<name>A0AAD9QBK7_ACRCE</name>